<sequence>MCKIKKEDMKKQCYVDINLQRSWEQYNLDVIDGDVTRSGIKEACIWHDIKNFRVLDQVGVDIMHDLLEGVCKYDMTFLVFYYVYDLKLFSLEVLNDRILSFDYGPDKGSKPTVLNVENIRKHNIRLSASEMMTLVRYFGLLIGDFIPRNDPVWYLYILLRQILDLITSLSFQKGCCELLQTLIAEHHDLYLKYSNLYLKPKYHFMLNYHTLLKKFGPLVSLWSMRIVAKHRISKISVNTSSNRRNICKTLAIKHQLQLNDMFLKGTLSNEIEIGPSKFIIDSEVEEIKRHNIQIDSKDLLIKSPFILVKGTKYKPKMVLICNIEENELPKFCIIQQIFLYDNKYVIFKCVELETIVFDEHIFSYEVKEENNYQFLYHHMLPSFIPNNINILPNGYKYVTL</sequence>
<accession>A0A2S2R850</accession>
<name>A0A2S2R850_9HEMI</name>
<proteinExistence type="predicted"/>
<evidence type="ECO:0000313" key="1">
    <source>
        <dbReference type="EMBL" id="MBY86134.1"/>
    </source>
</evidence>
<dbReference type="EMBL" id="GGMS01016931">
    <property type="protein sequence ID" value="MBY86134.1"/>
    <property type="molecule type" value="Transcribed_RNA"/>
</dbReference>
<gene>
    <name evidence="1" type="ORF">g.158260</name>
</gene>
<organism evidence="1">
    <name type="scientific">Sipha flava</name>
    <name type="common">yellow sugarcane aphid</name>
    <dbReference type="NCBI Taxonomy" id="143950"/>
    <lineage>
        <taxon>Eukaryota</taxon>
        <taxon>Metazoa</taxon>
        <taxon>Ecdysozoa</taxon>
        <taxon>Arthropoda</taxon>
        <taxon>Hexapoda</taxon>
        <taxon>Insecta</taxon>
        <taxon>Pterygota</taxon>
        <taxon>Neoptera</taxon>
        <taxon>Paraneoptera</taxon>
        <taxon>Hemiptera</taxon>
        <taxon>Sternorrhyncha</taxon>
        <taxon>Aphidomorpha</taxon>
        <taxon>Aphidoidea</taxon>
        <taxon>Aphididae</taxon>
        <taxon>Sipha</taxon>
    </lineage>
</organism>
<dbReference type="AlphaFoldDB" id="A0A2S2R850"/>
<dbReference type="PANTHER" id="PTHR31912">
    <property type="entry name" value="IP13529P"/>
    <property type="match status" value="1"/>
</dbReference>
<dbReference type="PANTHER" id="PTHR31912:SF36">
    <property type="entry name" value="C2H2-TYPE DOMAIN-CONTAINING PROTEIN"/>
    <property type="match status" value="1"/>
</dbReference>
<reference evidence="1" key="1">
    <citation type="submission" date="2018-04" db="EMBL/GenBank/DDBJ databases">
        <title>Transcriptome assembly of Sipha flava.</title>
        <authorList>
            <person name="Scully E.D."/>
            <person name="Geib S.M."/>
            <person name="Palmer N.A."/>
            <person name="Koch K."/>
            <person name="Bradshaw J."/>
            <person name="Heng-Moss T."/>
            <person name="Sarath G."/>
        </authorList>
    </citation>
    <scope>NUCLEOTIDE SEQUENCE</scope>
</reference>
<protein>
    <submittedName>
        <fullName evidence="1">Uncharacterized protein</fullName>
    </submittedName>
</protein>